<evidence type="ECO:0000256" key="8">
    <source>
        <dbReference type="ARBA" id="ARBA00023136"/>
    </source>
</evidence>
<keyword evidence="8 11" id="KW-0472">Membrane</keyword>
<dbReference type="GO" id="GO:0016020">
    <property type="term" value="C:membrane"/>
    <property type="evidence" value="ECO:0007669"/>
    <property type="project" value="UniProtKB-SubCell"/>
</dbReference>
<evidence type="ECO:0000256" key="4">
    <source>
        <dbReference type="ARBA" id="ARBA00022679"/>
    </source>
</evidence>
<organism evidence="12 13">
    <name type="scientific">Scheffersomyces spartinae</name>
    <dbReference type="NCBI Taxonomy" id="45513"/>
    <lineage>
        <taxon>Eukaryota</taxon>
        <taxon>Fungi</taxon>
        <taxon>Dikarya</taxon>
        <taxon>Ascomycota</taxon>
        <taxon>Saccharomycotina</taxon>
        <taxon>Pichiomycetes</taxon>
        <taxon>Debaryomycetaceae</taxon>
        <taxon>Scheffersomyces</taxon>
    </lineage>
</organism>
<evidence type="ECO:0000256" key="5">
    <source>
        <dbReference type="ARBA" id="ARBA00022692"/>
    </source>
</evidence>
<dbReference type="EMBL" id="JAHMUF010000022">
    <property type="protein sequence ID" value="KAG7191919.1"/>
    <property type="molecule type" value="Genomic_DNA"/>
</dbReference>
<dbReference type="GO" id="GO:0071555">
    <property type="term" value="P:cell wall organization"/>
    <property type="evidence" value="ECO:0007669"/>
    <property type="project" value="UniProtKB-KW"/>
</dbReference>
<comment type="subcellular location">
    <subcellularLocation>
        <location evidence="1">Membrane</location>
        <topology evidence="1">Single-pass type II membrane protein</topology>
    </subcellularLocation>
</comment>
<evidence type="ECO:0000256" key="3">
    <source>
        <dbReference type="ARBA" id="ARBA00022676"/>
    </source>
</evidence>
<evidence type="ECO:0000256" key="10">
    <source>
        <dbReference type="SAM" id="MobiDB-lite"/>
    </source>
</evidence>
<accession>A0A9P8AGM9</accession>
<protein>
    <submittedName>
        <fullName evidence="12">Uncharacterized protein</fullName>
    </submittedName>
</protein>
<evidence type="ECO:0000256" key="9">
    <source>
        <dbReference type="ARBA" id="ARBA00023316"/>
    </source>
</evidence>
<feature type="compositionally biased region" description="Acidic residues" evidence="10">
    <location>
        <begin position="588"/>
        <end position="600"/>
    </location>
</feature>
<dbReference type="AlphaFoldDB" id="A0A9P8AGM9"/>
<gene>
    <name evidence="12" type="ORF">KQ657_002708</name>
</gene>
<feature type="compositionally biased region" description="Basic and acidic residues" evidence="10">
    <location>
        <begin position="601"/>
        <end position="611"/>
    </location>
</feature>
<keyword evidence="7 11" id="KW-1133">Transmembrane helix</keyword>
<evidence type="ECO:0000256" key="1">
    <source>
        <dbReference type="ARBA" id="ARBA00004606"/>
    </source>
</evidence>
<evidence type="ECO:0000256" key="6">
    <source>
        <dbReference type="ARBA" id="ARBA00022968"/>
    </source>
</evidence>
<dbReference type="RefSeq" id="XP_043047471.1">
    <property type="nucleotide sequence ID" value="XM_043193462.1"/>
</dbReference>
<name>A0A9P8AGM9_9ASCO</name>
<evidence type="ECO:0000313" key="12">
    <source>
        <dbReference type="EMBL" id="KAG7191919.1"/>
    </source>
</evidence>
<dbReference type="InterPro" id="IPR021988">
    <property type="entry name" value="BMT1"/>
</dbReference>
<dbReference type="GeneID" id="66116082"/>
<keyword evidence="3" id="KW-0328">Glycosyltransferase</keyword>
<dbReference type="GO" id="GO:0000030">
    <property type="term" value="F:mannosyltransferase activity"/>
    <property type="evidence" value="ECO:0007669"/>
    <property type="project" value="InterPro"/>
</dbReference>
<sequence>MGIQGKAKIQMPPRRYLALACLVFLVSGMLLTYQLINDLVISANYIPKVFQSQTSEAGSFEFPVESVFIENSHSLSFKNVQILESIPKIPVSISKILRKLVKSTDPDSYISTKLTPFIALSEVEEHLEDSRWINRHWFTSESASLYVPTQNAYLVVTRISFVSDAKLKELGADTDPKKAEEKAKTAWLDGKLSPLILFLYGQLFSTDWTEKVGYKLSGYKYPAILPVKFALPEHIDLKLTYGPQQILLVMTKTAELEHEPLLMYSTVIDKKTSQMYATMLHPAENEEVDEEKRALSSFYSSNKKPQALRSVKLNVADKKDVSYTNWSAFVDIAARTQEKPYDSSIMFITDLNTMHTIKCEIHLGTCRTVSQDEKPHKLGKDKLVGGSQLIHMSELLLDVDPQELIDNPIAQDVWVGFTNYELTNCGCGSQITRPAMTTVIRNSDGKFKMIQLSSALDFNLDVVSWNNLNAKAQKCSGYNKFNAKSILKWESVITENSIEDRLSIAFSMSDSATYVLTVKGFLKEVVRALILLKEKKFRGSDISLAVGKSKQYCQYYVQEQSVRRPQIEGARELHKVGTSLYQHADSSSIEDEYMEEDNPEDVPHENNEDNKNKRITLYPSYIENPRSHFEEFFVNDAEPASARKFTQFGRGDDDNSPYTDYKYLDQKLVIYNAFKDLEDNKDLKVCDAVREDINIQITTPINKDKALVDVVKKYLTKDKSLSQEQLAYFEEFRPFLKSKMEEMLKSDDFINEHWFRFAGTSAYLKEYGVYFMVSRVLFTPLGVRDRPAFSMSYAQIFNSKWEELDGIDLIVPATDDSSKRFRKIRYPDFIHFPTYNDPNVGGIKWYGPEDPRLIVRKNHLGHDEPLVIFNQYQREIVETEGAGDAEEQKVKFKYQRVLYMGYPWEFQVGKAHIDPVSYGTGKSMYNRATAMTLYDKDGKLLPRKGKEKNWTPFLLENDRVANNGIDKYLYFVYRWERIHILKCEIPSGALHEAPCSFVYKNWPDDGTEPNGIGSLRGGSQLISVNEIVKNLPLPYNSLPQEYWLGIGRSKLSNCGCGKAMYRPQLMLLTKAYDEDKYQISHVSAFASFNLDMIPWKADKPQYLCGPWPNIILPNGIARWDAKTVEGEIDDVLTLAYSNSDKTVELMNLRGIMKEFFRINAFRKSPTLEEMAEEKGSVIKNDFFSLYSNIECMVQKSREFCAAYGKEHPEEPKEEKKE</sequence>
<dbReference type="Proteomes" id="UP000790833">
    <property type="component" value="Unassembled WGS sequence"/>
</dbReference>
<comment type="similarity">
    <text evidence="2">Belongs to the BMT family.</text>
</comment>
<keyword evidence="6" id="KW-0735">Signal-anchor</keyword>
<keyword evidence="4" id="KW-0808">Transferase</keyword>
<proteinExistence type="inferred from homology"/>
<evidence type="ECO:0000256" key="7">
    <source>
        <dbReference type="ARBA" id="ARBA00022989"/>
    </source>
</evidence>
<keyword evidence="5 11" id="KW-0812">Transmembrane</keyword>
<feature type="transmembrane region" description="Helical" evidence="11">
    <location>
        <begin position="16"/>
        <end position="36"/>
    </location>
</feature>
<keyword evidence="13" id="KW-1185">Reference proteome</keyword>
<evidence type="ECO:0000313" key="13">
    <source>
        <dbReference type="Proteomes" id="UP000790833"/>
    </source>
</evidence>
<reference evidence="12" key="1">
    <citation type="submission" date="2021-03" db="EMBL/GenBank/DDBJ databases">
        <authorList>
            <person name="Palmer J.M."/>
        </authorList>
    </citation>
    <scope>NUCLEOTIDE SEQUENCE</scope>
    <source>
        <strain evidence="12">ARV_011</strain>
    </source>
</reference>
<dbReference type="OrthoDB" id="3631276at2759"/>
<feature type="region of interest" description="Disordered" evidence="10">
    <location>
        <begin position="588"/>
        <end position="611"/>
    </location>
</feature>
<comment type="caution">
    <text evidence="12">The sequence shown here is derived from an EMBL/GenBank/DDBJ whole genome shotgun (WGS) entry which is preliminary data.</text>
</comment>
<dbReference type="Pfam" id="PF12141">
    <property type="entry name" value="BMT"/>
    <property type="match status" value="2"/>
</dbReference>
<evidence type="ECO:0000256" key="11">
    <source>
        <dbReference type="SAM" id="Phobius"/>
    </source>
</evidence>
<evidence type="ECO:0000256" key="2">
    <source>
        <dbReference type="ARBA" id="ARBA00009486"/>
    </source>
</evidence>
<keyword evidence="9" id="KW-0961">Cell wall biogenesis/degradation</keyword>